<dbReference type="Proteomes" id="UP000694864">
    <property type="component" value="Chromosome 7"/>
</dbReference>
<keyword evidence="7" id="KW-1185">Reference proteome</keyword>
<reference evidence="7" key="2">
    <citation type="journal article" date="2014" name="Nat. Commun.">
        <title>The emerging biofuel crop Camelina sativa retains a highly undifferentiated hexaploid genome structure.</title>
        <authorList>
            <person name="Kagale S."/>
            <person name="Koh C."/>
            <person name="Nixon J."/>
            <person name="Bollina V."/>
            <person name="Clarke W.E."/>
            <person name="Tuteja R."/>
            <person name="Spillane C."/>
            <person name="Robinson S.J."/>
            <person name="Links M.G."/>
            <person name="Clarke C."/>
            <person name="Higgins E.E."/>
            <person name="Huebert T."/>
            <person name="Sharpe A.G."/>
            <person name="Parkin I.A."/>
        </authorList>
    </citation>
    <scope>NUCLEOTIDE SEQUENCE [LARGE SCALE GENOMIC DNA]</scope>
    <source>
        <strain evidence="7">r\DH55</strain>
    </source>
</reference>
<evidence type="ECO:0000259" key="6">
    <source>
        <dbReference type="PROSITE" id="PS51294"/>
    </source>
</evidence>
<dbReference type="Pfam" id="PF00249">
    <property type="entry name" value="Myb_DNA-binding"/>
    <property type="match status" value="2"/>
</dbReference>
<evidence type="ECO:0000259" key="5">
    <source>
        <dbReference type="PROSITE" id="PS50090"/>
    </source>
</evidence>
<feature type="compositionally biased region" description="Polar residues" evidence="4">
    <location>
        <begin position="243"/>
        <end position="269"/>
    </location>
</feature>
<feature type="compositionally biased region" description="Basic and acidic residues" evidence="4">
    <location>
        <begin position="231"/>
        <end position="240"/>
    </location>
</feature>
<keyword evidence="2" id="KW-0238">DNA-binding</keyword>
<evidence type="ECO:0000313" key="9">
    <source>
        <dbReference type="RefSeq" id="XP_019083532.1"/>
    </source>
</evidence>
<sequence length="370" mass="42202">MDKRAKSHLSDCVDKILHEYQSSEVRDLLVDQKTIPGQTDSDVQLFSPHFLKDCAMLHQVIKEGVGVFSFCLGKDFVLSGERDRGKEGERMEKGRALCCDKTEVKRGPWSPEEDLKLISSIQKFGHKNWKSLPKKSGLLRCGHSCRMRWINYLKPDLKRGNFTAEEDETIIKLHQNYGNKWSKIASQLPGRTDNEIKNVWRTHLKKRFVERSGTDLTAHEPASSPRSVSRGNEEKSRAADSLDITTNHESSWRNGLSTSVSSGGSFNHSNQEDDPTSGLMFEYMEEDYCEFNDIIQEVDKPDLVEILFDTDTDIWSYLDAPNSFQQCAANEFSSASRVEEESDEDEVKKWLKSLESELGLEEDDSQRTSS</sequence>
<keyword evidence="3" id="KW-0539">Nucleus</keyword>
<dbReference type="Gene3D" id="1.10.10.60">
    <property type="entry name" value="Homeodomain-like"/>
    <property type="match status" value="2"/>
</dbReference>
<dbReference type="GeneID" id="104703263"/>
<feature type="domain" description="HTH myb-type" evidence="6">
    <location>
        <begin position="154"/>
        <end position="208"/>
    </location>
</feature>
<dbReference type="PROSITE" id="PS51294">
    <property type="entry name" value="HTH_MYB"/>
    <property type="match status" value="2"/>
</dbReference>
<reference evidence="8 9" key="3">
    <citation type="submission" date="2025-05" db="UniProtKB">
        <authorList>
            <consortium name="RefSeq"/>
        </authorList>
    </citation>
    <scope>IDENTIFICATION</scope>
    <source>
        <tissue evidence="8 9">Leaf</tissue>
    </source>
</reference>
<dbReference type="PROSITE" id="PS50090">
    <property type="entry name" value="MYB_LIKE"/>
    <property type="match status" value="2"/>
</dbReference>
<proteinExistence type="predicted"/>
<reference evidence="7" key="1">
    <citation type="journal article" date="1997" name="Nucleic Acids Res.">
        <title>tRNAscan-SE: a program for improved detection of transfer RNA genes in genomic sequence.</title>
        <authorList>
            <person name="Lowe T.M."/>
            <person name="Eddy S.R."/>
        </authorList>
    </citation>
    <scope>NUCLEOTIDE SEQUENCE [LARGE SCALE GENOMIC DNA]</scope>
    <source>
        <strain evidence="7">r\DH55</strain>
    </source>
</reference>
<name>A0ABM0SXG2_CAMSA</name>
<dbReference type="RefSeq" id="XP_010417537.1">
    <property type="nucleotide sequence ID" value="XM_010419235.2"/>
</dbReference>
<evidence type="ECO:0000256" key="4">
    <source>
        <dbReference type="SAM" id="MobiDB-lite"/>
    </source>
</evidence>
<feature type="domain" description="Myb-like" evidence="5">
    <location>
        <begin position="154"/>
        <end position="204"/>
    </location>
</feature>
<feature type="region of interest" description="Disordered" evidence="4">
    <location>
        <begin position="211"/>
        <end position="277"/>
    </location>
</feature>
<dbReference type="SUPFAM" id="SSF46689">
    <property type="entry name" value="Homeodomain-like"/>
    <property type="match status" value="1"/>
</dbReference>
<organism evidence="7 8">
    <name type="scientific">Camelina sativa</name>
    <name type="common">False flax</name>
    <name type="synonym">Myagrum sativum</name>
    <dbReference type="NCBI Taxonomy" id="90675"/>
    <lineage>
        <taxon>Eukaryota</taxon>
        <taxon>Viridiplantae</taxon>
        <taxon>Streptophyta</taxon>
        <taxon>Embryophyta</taxon>
        <taxon>Tracheophyta</taxon>
        <taxon>Spermatophyta</taxon>
        <taxon>Magnoliopsida</taxon>
        <taxon>eudicotyledons</taxon>
        <taxon>Gunneridae</taxon>
        <taxon>Pentapetalae</taxon>
        <taxon>rosids</taxon>
        <taxon>malvids</taxon>
        <taxon>Brassicales</taxon>
        <taxon>Brassicaceae</taxon>
        <taxon>Camelineae</taxon>
        <taxon>Camelina</taxon>
    </lineage>
</organism>
<dbReference type="InterPro" id="IPR001005">
    <property type="entry name" value="SANT/Myb"/>
</dbReference>
<dbReference type="PANTHER" id="PTHR10641:SF1075">
    <property type="entry name" value="TRANSCRIPTION FACTOR MYB63"/>
    <property type="match status" value="1"/>
</dbReference>
<evidence type="ECO:0000256" key="1">
    <source>
        <dbReference type="ARBA" id="ARBA00004123"/>
    </source>
</evidence>
<dbReference type="InterPro" id="IPR017930">
    <property type="entry name" value="Myb_dom"/>
</dbReference>
<evidence type="ECO:0000256" key="2">
    <source>
        <dbReference type="ARBA" id="ARBA00023125"/>
    </source>
</evidence>
<accession>A0ABM0SXG2</accession>
<dbReference type="PANTHER" id="PTHR10641">
    <property type="entry name" value="MYB FAMILY TRANSCRIPTION FACTOR"/>
    <property type="match status" value="1"/>
</dbReference>
<dbReference type="CDD" id="cd00167">
    <property type="entry name" value="SANT"/>
    <property type="match status" value="2"/>
</dbReference>
<dbReference type="InterPro" id="IPR009057">
    <property type="entry name" value="Homeodomain-like_sf"/>
</dbReference>
<evidence type="ECO:0000256" key="3">
    <source>
        <dbReference type="ARBA" id="ARBA00023242"/>
    </source>
</evidence>
<evidence type="ECO:0000313" key="8">
    <source>
        <dbReference type="RefSeq" id="XP_010417537.1"/>
    </source>
</evidence>
<feature type="domain" description="Myb-like" evidence="5">
    <location>
        <begin position="101"/>
        <end position="153"/>
    </location>
</feature>
<protein>
    <submittedName>
        <fullName evidence="8 9">Transcription factor MYB24-like</fullName>
    </submittedName>
</protein>
<evidence type="ECO:0000313" key="7">
    <source>
        <dbReference type="Proteomes" id="UP000694864"/>
    </source>
</evidence>
<dbReference type="RefSeq" id="XP_019083532.1">
    <property type="nucleotide sequence ID" value="XM_019227987.1"/>
</dbReference>
<feature type="domain" description="HTH myb-type" evidence="6">
    <location>
        <begin position="101"/>
        <end position="153"/>
    </location>
</feature>
<dbReference type="InterPro" id="IPR015495">
    <property type="entry name" value="Myb_TF_plants"/>
</dbReference>
<gene>
    <name evidence="8 9" type="primary">LOC104703263</name>
</gene>
<dbReference type="SMART" id="SM00717">
    <property type="entry name" value="SANT"/>
    <property type="match status" value="2"/>
</dbReference>
<comment type="subcellular location">
    <subcellularLocation>
        <location evidence="1">Nucleus</location>
    </subcellularLocation>
</comment>